<organism evidence="12 13">
    <name type="scientific">Moniliophthora roreri</name>
    <name type="common">Frosty pod rot fungus</name>
    <name type="synonym">Monilia roreri</name>
    <dbReference type="NCBI Taxonomy" id="221103"/>
    <lineage>
        <taxon>Eukaryota</taxon>
        <taxon>Fungi</taxon>
        <taxon>Dikarya</taxon>
        <taxon>Basidiomycota</taxon>
        <taxon>Agaricomycotina</taxon>
        <taxon>Agaricomycetes</taxon>
        <taxon>Agaricomycetidae</taxon>
        <taxon>Agaricales</taxon>
        <taxon>Marasmiineae</taxon>
        <taxon>Marasmiaceae</taxon>
        <taxon>Moniliophthora</taxon>
    </lineage>
</organism>
<feature type="active site" description="Nucleophile" evidence="8">
    <location>
        <position position="93"/>
    </location>
</feature>
<dbReference type="EMBL" id="LATX01001865">
    <property type="protein sequence ID" value="KTB37215.1"/>
    <property type="molecule type" value="Genomic_DNA"/>
</dbReference>
<dbReference type="InterPro" id="IPR036959">
    <property type="entry name" value="Peptidase_C12_UCH_sf"/>
</dbReference>
<dbReference type="Gene3D" id="1.20.58.860">
    <property type="match status" value="1"/>
</dbReference>
<keyword evidence="9" id="KW-0175">Coiled coil</keyword>
<dbReference type="eggNOG" id="KOG2778">
    <property type="taxonomic scope" value="Eukaryota"/>
</dbReference>
<feature type="coiled-coil region" evidence="9">
    <location>
        <begin position="293"/>
        <end position="320"/>
    </location>
</feature>
<dbReference type="GO" id="GO:0004843">
    <property type="term" value="F:cysteine-type deubiquitinase activity"/>
    <property type="evidence" value="ECO:0007669"/>
    <property type="project" value="UniProtKB-UniRule"/>
</dbReference>
<evidence type="ECO:0000256" key="2">
    <source>
        <dbReference type="ARBA" id="ARBA00009326"/>
    </source>
</evidence>
<evidence type="ECO:0000256" key="7">
    <source>
        <dbReference type="ARBA" id="ARBA00022807"/>
    </source>
</evidence>
<evidence type="ECO:0000256" key="4">
    <source>
        <dbReference type="ARBA" id="ARBA00022670"/>
    </source>
</evidence>
<dbReference type="Proteomes" id="UP000054988">
    <property type="component" value="Unassembled WGS sequence"/>
</dbReference>
<evidence type="ECO:0000256" key="5">
    <source>
        <dbReference type="ARBA" id="ARBA00022786"/>
    </source>
</evidence>
<dbReference type="PANTHER" id="PTHR10589">
    <property type="entry name" value="UBIQUITIN CARBOXYL-TERMINAL HYDROLASE"/>
    <property type="match status" value="1"/>
</dbReference>
<evidence type="ECO:0000256" key="1">
    <source>
        <dbReference type="ARBA" id="ARBA00000707"/>
    </source>
</evidence>
<proteinExistence type="inferred from homology"/>
<evidence type="ECO:0000313" key="13">
    <source>
        <dbReference type="Proteomes" id="UP000054988"/>
    </source>
</evidence>
<evidence type="ECO:0000256" key="6">
    <source>
        <dbReference type="ARBA" id="ARBA00022801"/>
    </source>
</evidence>
<gene>
    <name evidence="12" type="ORF">WG66_10213</name>
</gene>
<evidence type="ECO:0000256" key="10">
    <source>
        <dbReference type="SAM" id="MobiDB-lite"/>
    </source>
</evidence>
<feature type="compositionally biased region" description="Basic residues" evidence="10">
    <location>
        <begin position="184"/>
        <end position="195"/>
    </location>
</feature>
<sequence>MSDSDSSLDLIGGPFSVIESDPGVFTSLTRLLGIKNVELVEIYDIEPWAVDHLRPHGLIFCFHWRKDSHRSSDFDDPAAERVWFANQLSDDACASHAILNVALNCPGLDVGEELGMFREETKEMSPVIKGLAVSSSSLIRNAHNSLARPADRRGALNTLALTSLSAASKKEKEKNKQSQSQSKRQPKPKTKATTKKPKDTDDDENEGDNQEAYHFIGYVPAYGKVWELDGFKSGPLEVGELPTTTSSSDSDTTHWMDTVRPALRLKMQKYGGGSEEGSSNIRFSLLALVDGVYEQASDEYEFWRREKKSVERRLDELDEKWREKVDPTLIVASDDAFPNSNLPVPTYAKDFASRRMTNDILVLKMNQDELLAAWEQAIQSGMRAKVALEDELKKGRRDHTDHIKRTHDYEPFLTEFITCLHAQGLVDALVNKPKKPAAKGKANGKVNGKTTRKKAKIDRDEGEDGIWKP</sequence>
<dbReference type="EC" id="3.4.19.12" evidence="3 8"/>
<feature type="site" description="Transition state stabilizer" evidence="8">
    <location>
        <position position="87"/>
    </location>
</feature>
<dbReference type="PROSITE" id="PS52048">
    <property type="entry name" value="UCH_DOMAIN"/>
    <property type="match status" value="1"/>
</dbReference>
<keyword evidence="7 8" id="KW-0788">Thiol protease</keyword>
<dbReference type="InterPro" id="IPR038765">
    <property type="entry name" value="Papain-like_cys_pep_sf"/>
</dbReference>
<evidence type="ECO:0000256" key="9">
    <source>
        <dbReference type="SAM" id="Coils"/>
    </source>
</evidence>
<reference evidence="12 13" key="1">
    <citation type="submission" date="2015-12" db="EMBL/GenBank/DDBJ databases">
        <title>Draft genome sequence of Moniliophthora roreri, the causal agent of frosty pod rot of cacao.</title>
        <authorList>
            <person name="Aime M.C."/>
            <person name="Diaz-Valderrama J.R."/>
            <person name="Kijpornyongpan T."/>
            <person name="Phillips-Mora W."/>
        </authorList>
    </citation>
    <scope>NUCLEOTIDE SEQUENCE [LARGE SCALE GENOMIC DNA]</scope>
    <source>
        <strain evidence="12 13">MCA 2952</strain>
    </source>
</reference>
<dbReference type="GO" id="GO:0006511">
    <property type="term" value="P:ubiquitin-dependent protein catabolic process"/>
    <property type="evidence" value="ECO:0007669"/>
    <property type="project" value="UniProtKB-UniRule"/>
</dbReference>
<dbReference type="AlphaFoldDB" id="A0A0W0FLN9"/>
<comment type="caution">
    <text evidence="12">The sequence shown here is derived from an EMBL/GenBank/DDBJ whole genome shotgun (WGS) entry which is preliminary data.</text>
</comment>
<keyword evidence="6 8" id="KW-0378">Hydrolase</keyword>
<dbReference type="InterPro" id="IPR041507">
    <property type="entry name" value="UCH_C"/>
</dbReference>
<evidence type="ECO:0000313" key="12">
    <source>
        <dbReference type="EMBL" id="KTB37215.1"/>
    </source>
</evidence>
<dbReference type="GO" id="GO:0005737">
    <property type="term" value="C:cytoplasm"/>
    <property type="evidence" value="ECO:0007669"/>
    <property type="project" value="TreeGrafter"/>
</dbReference>
<dbReference type="GO" id="GO:0016579">
    <property type="term" value="P:protein deubiquitination"/>
    <property type="evidence" value="ECO:0007669"/>
    <property type="project" value="TreeGrafter"/>
</dbReference>
<keyword evidence="5 8" id="KW-0833">Ubl conjugation pathway</keyword>
<dbReference type="SUPFAM" id="SSF54001">
    <property type="entry name" value="Cysteine proteinases"/>
    <property type="match status" value="1"/>
</dbReference>
<feature type="compositionally biased region" description="Acidic residues" evidence="10">
    <location>
        <begin position="460"/>
        <end position="469"/>
    </location>
</feature>
<comment type="similarity">
    <text evidence="2 8">Belongs to the peptidase C12 family.</text>
</comment>
<feature type="domain" description="UCH catalytic" evidence="11">
    <location>
        <begin position="14"/>
        <end position="290"/>
    </location>
</feature>
<feature type="site" description="Important for enzyme activity" evidence="8">
    <location>
        <position position="229"/>
    </location>
</feature>
<dbReference type="Pfam" id="PF18031">
    <property type="entry name" value="UCH_C"/>
    <property type="match status" value="1"/>
</dbReference>
<comment type="catalytic activity">
    <reaction evidence="1 8">
        <text>Thiol-dependent hydrolysis of ester, thioester, amide, peptide and isopeptide bonds formed by the C-terminal Gly of ubiquitin (a 76-residue protein attached to proteins as an intracellular targeting signal).</text>
        <dbReference type="EC" id="3.4.19.12"/>
    </reaction>
</comment>
<accession>A0A0W0FLN9</accession>
<protein>
    <recommendedName>
        <fullName evidence="3 8">ubiquitinyl hydrolase 1</fullName>
        <ecNumber evidence="3 8">3.4.19.12</ecNumber>
    </recommendedName>
</protein>
<dbReference type="InterPro" id="IPR001578">
    <property type="entry name" value="Peptidase_C12_UCH"/>
</dbReference>
<feature type="region of interest" description="Disordered" evidence="10">
    <location>
        <begin position="433"/>
        <end position="469"/>
    </location>
</feature>
<name>A0A0W0FLN9_MONRR</name>
<evidence type="ECO:0000256" key="8">
    <source>
        <dbReference type="PROSITE-ProRule" id="PRU01393"/>
    </source>
</evidence>
<dbReference type="PANTHER" id="PTHR10589:SF16">
    <property type="entry name" value="UBIQUITIN CARBOXYL-TERMINAL HYDROLASE ISOZYME L5"/>
    <property type="match status" value="1"/>
</dbReference>
<feature type="region of interest" description="Disordered" evidence="10">
    <location>
        <begin position="165"/>
        <end position="208"/>
    </location>
</feature>
<evidence type="ECO:0000259" key="11">
    <source>
        <dbReference type="PROSITE" id="PS52048"/>
    </source>
</evidence>
<dbReference type="Pfam" id="PF01088">
    <property type="entry name" value="Peptidase_C12"/>
    <property type="match status" value="1"/>
</dbReference>
<evidence type="ECO:0000256" key="3">
    <source>
        <dbReference type="ARBA" id="ARBA00012759"/>
    </source>
</evidence>
<dbReference type="Gene3D" id="3.40.532.10">
    <property type="entry name" value="Peptidase C12, ubiquitin carboxyl-terminal hydrolase"/>
    <property type="match status" value="1"/>
</dbReference>
<feature type="compositionally biased region" description="Low complexity" evidence="10">
    <location>
        <begin position="439"/>
        <end position="449"/>
    </location>
</feature>
<keyword evidence="4 8" id="KW-0645">Protease</keyword>
<feature type="active site" description="Proton donor" evidence="8">
    <location>
        <position position="214"/>
    </location>
</feature>